<feature type="active site" description="Proton acceptor" evidence="7">
    <location>
        <position position="289"/>
    </location>
</feature>
<sequence>MMPHLQDDLGWFGLQITNPASDTARTVPPNSQMKGAPFDKKLTITRAGITVGRYPHSTVVIHGPSCSKHHLCFYVTIFDEKNESEPLVFCEDKNSTNGTWVNGKCIGKGQSVLLSDGDTIEIVDQAKFVFHASASKEPEPLDDTALGDQETLAWPYKVTERVLGSGSYGKVYLALEKNTNNQVACKMINMQALTAKENPKMKKKYWDQALREVSVLMALSHPNVINIHAYYTTKERIYIFEELITHGDMFSFMGTRNYEPFKENEVRSIAWHILKALDYLHQKGIVHRDLKPENILLTSGDAFGRMVLTDFGTARSLNGPGNRKLTSVGTDQYRAPEMEQRPFKYTTAVDLWSFGVIINSLLFGSYDDYTWQLRQEDFAHMQKHPKISGSAKDFVKNLLRRDPKLRLSAKQALHHEWLRNDILRLESRYQLSTENWRGGPVINVNPGGNESTESGVVFARDEPPVNQPDQIMREPSIGDVQLMDIDTPKSLGEPEPLASGWVEESQEDRIVYDMATQDGKLKTAGQLAKEAAELRSQHNLSGSWPVLQPPSSKERVVTKTETSVASRRKWTMGSDESSGRDRTRNNTRDMDDYYEIYYDD</sequence>
<dbReference type="GO" id="GO:0005524">
    <property type="term" value="F:ATP binding"/>
    <property type="evidence" value="ECO:0007669"/>
    <property type="project" value="UniProtKB-UniRule"/>
</dbReference>
<dbReference type="EMBL" id="HF936442">
    <property type="protein sequence ID" value="CCX34243.1"/>
    <property type="molecule type" value="Genomic_DNA"/>
</dbReference>
<evidence type="ECO:0000256" key="5">
    <source>
        <dbReference type="ARBA" id="ARBA00022777"/>
    </source>
</evidence>
<organism evidence="14 15">
    <name type="scientific">Pyronema omphalodes (strain CBS 100304)</name>
    <name type="common">Pyronema confluens</name>
    <dbReference type="NCBI Taxonomy" id="1076935"/>
    <lineage>
        <taxon>Eukaryota</taxon>
        <taxon>Fungi</taxon>
        <taxon>Dikarya</taxon>
        <taxon>Ascomycota</taxon>
        <taxon>Pezizomycotina</taxon>
        <taxon>Pezizomycetes</taxon>
        <taxon>Pezizales</taxon>
        <taxon>Pyronemataceae</taxon>
        <taxon>Pyronema</taxon>
    </lineage>
</organism>
<dbReference type="GO" id="GO:0004674">
    <property type="term" value="F:protein serine/threonine kinase activity"/>
    <property type="evidence" value="ECO:0007669"/>
    <property type="project" value="UniProtKB-KW"/>
</dbReference>
<dbReference type="AlphaFoldDB" id="U4LX50"/>
<dbReference type="eggNOG" id="KOG0032">
    <property type="taxonomic scope" value="Eukaryota"/>
</dbReference>
<feature type="binding site" evidence="8">
    <location>
        <position position="310"/>
    </location>
    <ligand>
        <name>ATP</name>
        <dbReference type="ChEBI" id="CHEBI:30616"/>
    </ligand>
</feature>
<keyword evidence="4 8" id="KW-0547">Nucleotide-binding</keyword>
<dbReference type="PANTHER" id="PTHR24350">
    <property type="entry name" value="SERINE/THREONINE-PROTEIN KINASE IAL-RELATED"/>
    <property type="match status" value="1"/>
</dbReference>
<dbReference type="Gene3D" id="2.60.200.20">
    <property type="match status" value="1"/>
</dbReference>
<dbReference type="InterPro" id="IPR030616">
    <property type="entry name" value="Aur-like"/>
</dbReference>
<dbReference type="InterPro" id="IPR017441">
    <property type="entry name" value="Protein_kinase_ATP_BS"/>
</dbReference>
<evidence type="ECO:0000313" key="14">
    <source>
        <dbReference type="EMBL" id="CCX34243.1"/>
    </source>
</evidence>
<keyword evidence="3" id="KW-0808">Transferase</keyword>
<feature type="compositionally biased region" description="Basic and acidic residues" evidence="11">
    <location>
        <begin position="577"/>
        <end position="591"/>
    </location>
</feature>
<evidence type="ECO:0000256" key="8">
    <source>
        <dbReference type="PIRSR" id="PIRSR630616-2"/>
    </source>
</evidence>
<keyword evidence="2" id="KW-0723">Serine/threonine-protein kinase</keyword>
<feature type="binding site" evidence="8 10">
    <location>
        <position position="186"/>
    </location>
    <ligand>
        <name>ATP</name>
        <dbReference type="ChEBI" id="CHEBI:30616"/>
    </ligand>
</feature>
<evidence type="ECO:0000256" key="9">
    <source>
        <dbReference type="PIRSR" id="PIRSR630616-3"/>
    </source>
</evidence>
<dbReference type="InterPro" id="IPR000719">
    <property type="entry name" value="Prot_kinase_dom"/>
</dbReference>
<feature type="domain" description="Protein kinase" evidence="13">
    <location>
        <begin position="157"/>
        <end position="418"/>
    </location>
</feature>
<dbReference type="InterPro" id="IPR011009">
    <property type="entry name" value="Kinase-like_dom_sf"/>
</dbReference>
<dbReference type="Proteomes" id="UP000018144">
    <property type="component" value="Unassembled WGS sequence"/>
</dbReference>
<dbReference type="Pfam" id="PF00069">
    <property type="entry name" value="Pkinase"/>
    <property type="match status" value="1"/>
</dbReference>
<evidence type="ECO:0000256" key="7">
    <source>
        <dbReference type="PIRSR" id="PIRSR630616-1"/>
    </source>
</evidence>
<dbReference type="SUPFAM" id="SSF56112">
    <property type="entry name" value="Protein kinase-like (PK-like)"/>
    <property type="match status" value="1"/>
</dbReference>
<evidence type="ECO:0000256" key="1">
    <source>
        <dbReference type="ARBA" id="ARBA00005575"/>
    </source>
</evidence>
<protein>
    <submittedName>
        <fullName evidence="14">Similar to Meiosis-specific serine/threonine-protein kinase mek1 acc. no. Q10292</fullName>
    </submittedName>
</protein>
<dbReference type="SUPFAM" id="SSF49879">
    <property type="entry name" value="SMAD/FHA domain"/>
    <property type="match status" value="1"/>
</dbReference>
<gene>
    <name evidence="14" type="ORF">PCON_03213</name>
</gene>
<dbReference type="SMART" id="SM00240">
    <property type="entry name" value="FHA"/>
    <property type="match status" value="1"/>
</dbReference>
<dbReference type="InterPro" id="IPR000253">
    <property type="entry name" value="FHA_dom"/>
</dbReference>
<feature type="cross-link" description="Glycyl lysine isopeptide (Lys-Gly) (interchain with G-Cter in SUMO2)" evidence="9">
    <location>
        <position position="291"/>
    </location>
</feature>
<evidence type="ECO:0000256" key="4">
    <source>
        <dbReference type="ARBA" id="ARBA00022741"/>
    </source>
</evidence>
<keyword evidence="15" id="KW-1185">Reference proteome</keyword>
<evidence type="ECO:0000256" key="2">
    <source>
        <dbReference type="ARBA" id="ARBA00022527"/>
    </source>
</evidence>
<evidence type="ECO:0000256" key="3">
    <source>
        <dbReference type="ARBA" id="ARBA00022679"/>
    </source>
</evidence>
<comment type="similarity">
    <text evidence="1">Belongs to the protein kinase superfamily. CAMK Ser/Thr protein kinase family. CHEK2 subfamily.</text>
</comment>
<accession>U4LX50</accession>
<dbReference type="InterPro" id="IPR008271">
    <property type="entry name" value="Ser/Thr_kinase_AS"/>
</dbReference>
<dbReference type="CDD" id="cd22670">
    <property type="entry name" value="FHA_MEK1-like"/>
    <property type="match status" value="1"/>
</dbReference>
<dbReference type="PROSITE" id="PS50006">
    <property type="entry name" value="FHA_DOMAIN"/>
    <property type="match status" value="1"/>
</dbReference>
<dbReference type="PROSITE" id="PS00108">
    <property type="entry name" value="PROTEIN_KINASE_ST"/>
    <property type="match status" value="1"/>
</dbReference>
<name>U4LX50_PYROM</name>
<dbReference type="PROSITE" id="PS50011">
    <property type="entry name" value="PROTEIN_KINASE_DOM"/>
    <property type="match status" value="1"/>
</dbReference>
<reference evidence="14 15" key="1">
    <citation type="journal article" date="2013" name="PLoS Genet.">
        <title>The genome and development-dependent transcriptomes of Pyronema confluens: a window into fungal evolution.</title>
        <authorList>
            <person name="Traeger S."/>
            <person name="Altegoer F."/>
            <person name="Freitag M."/>
            <person name="Gabaldon T."/>
            <person name="Kempken F."/>
            <person name="Kumar A."/>
            <person name="Marcet-Houben M."/>
            <person name="Poggeler S."/>
            <person name="Stajich J.E."/>
            <person name="Nowrousian M."/>
        </authorList>
    </citation>
    <scope>NUCLEOTIDE SEQUENCE [LARGE SCALE GENOMIC DNA]</scope>
    <source>
        <strain evidence="15">CBS 100304</strain>
        <tissue evidence="14">Vegetative mycelium</tissue>
    </source>
</reference>
<evidence type="ECO:0000256" key="11">
    <source>
        <dbReference type="SAM" id="MobiDB-lite"/>
    </source>
</evidence>
<feature type="region of interest" description="Disordered" evidence="11">
    <location>
        <begin position="538"/>
        <end position="600"/>
    </location>
</feature>
<evidence type="ECO:0000259" key="13">
    <source>
        <dbReference type="PROSITE" id="PS50011"/>
    </source>
</evidence>
<evidence type="ECO:0000256" key="10">
    <source>
        <dbReference type="PROSITE-ProRule" id="PRU10141"/>
    </source>
</evidence>
<evidence type="ECO:0000259" key="12">
    <source>
        <dbReference type="PROSITE" id="PS50006"/>
    </source>
</evidence>
<keyword evidence="5 14" id="KW-0418">Kinase</keyword>
<proteinExistence type="inferred from homology"/>
<evidence type="ECO:0000256" key="6">
    <source>
        <dbReference type="ARBA" id="ARBA00022840"/>
    </source>
</evidence>
<feature type="domain" description="FHA" evidence="12">
    <location>
        <begin position="49"/>
        <end position="106"/>
    </location>
</feature>
<dbReference type="Pfam" id="PF00498">
    <property type="entry name" value="FHA"/>
    <property type="match status" value="1"/>
</dbReference>
<dbReference type="OMA" id="LENIIMC"/>
<dbReference type="OrthoDB" id="74764at2759"/>
<keyword evidence="6 8" id="KW-0067">ATP-binding</keyword>
<evidence type="ECO:0000313" key="15">
    <source>
        <dbReference type="Proteomes" id="UP000018144"/>
    </source>
</evidence>
<dbReference type="PROSITE" id="PS00107">
    <property type="entry name" value="PROTEIN_KINASE_ATP"/>
    <property type="match status" value="1"/>
</dbReference>
<dbReference type="InterPro" id="IPR008984">
    <property type="entry name" value="SMAD_FHA_dom_sf"/>
</dbReference>
<dbReference type="Gene3D" id="1.10.510.10">
    <property type="entry name" value="Transferase(Phosphotransferase) domain 1"/>
    <property type="match status" value="1"/>
</dbReference>
<feature type="binding site" evidence="8">
    <location>
        <begin position="293"/>
        <end position="294"/>
    </location>
    <ligand>
        <name>ATP</name>
        <dbReference type="ChEBI" id="CHEBI:30616"/>
    </ligand>
</feature>
<dbReference type="STRING" id="1076935.U4LX50"/>
<dbReference type="SMART" id="SM00220">
    <property type="entry name" value="S_TKc"/>
    <property type="match status" value="1"/>
</dbReference>